<gene>
    <name evidence="1" type="ORF">ALC56_03940</name>
</gene>
<evidence type="ECO:0000313" key="1">
    <source>
        <dbReference type="EMBL" id="KYN41639.1"/>
    </source>
</evidence>
<dbReference type="Proteomes" id="UP000078541">
    <property type="component" value="Unassembled WGS sequence"/>
</dbReference>
<proteinExistence type="predicted"/>
<organism evidence="1 2">
    <name type="scientific">Trachymyrmex septentrionalis</name>
    <dbReference type="NCBI Taxonomy" id="34720"/>
    <lineage>
        <taxon>Eukaryota</taxon>
        <taxon>Metazoa</taxon>
        <taxon>Ecdysozoa</taxon>
        <taxon>Arthropoda</taxon>
        <taxon>Hexapoda</taxon>
        <taxon>Insecta</taxon>
        <taxon>Pterygota</taxon>
        <taxon>Neoptera</taxon>
        <taxon>Endopterygota</taxon>
        <taxon>Hymenoptera</taxon>
        <taxon>Apocrita</taxon>
        <taxon>Aculeata</taxon>
        <taxon>Formicoidea</taxon>
        <taxon>Formicidae</taxon>
        <taxon>Myrmicinae</taxon>
        <taxon>Trachymyrmex</taxon>
    </lineage>
</organism>
<evidence type="ECO:0008006" key="3">
    <source>
        <dbReference type="Google" id="ProtNLM"/>
    </source>
</evidence>
<name>A0A151JZ59_9HYME</name>
<dbReference type="EMBL" id="KQ981442">
    <property type="protein sequence ID" value="KYN41639.1"/>
    <property type="molecule type" value="Genomic_DNA"/>
</dbReference>
<dbReference type="AlphaFoldDB" id="A0A151JZ59"/>
<keyword evidence="2" id="KW-1185">Reference proteome</keyword>
<feature type="non-terminal residue" evidence="1">
    <location>
        <position position="1"/>
    </location>
</feature>
<accession>A0A151JZ59</accession>
<sequence length="118" mass="13895">HAREDLEELLEDLTPARKGRELIHNSDVLPDEYVAICERKTWQRRVVMSLEGKRDMVIVALKYWEINWQVIPCGLAHLGTVGDFETYHKISNYFDEDNKEIVIPEGSYEIRDINKYCI</sequence>
<protein>
    <recommendedName>
        <fullName evidence="3">Tudor domain-containing protein</fullName>
    </recommendedName>
</protein>
<reference evidence="1 2" key="1">
    <citation type="submission" date="2016-03" db="EMBL/GenBank/DDBJ databases">
        <title>Trachymyrmex septentrionalis WGS genome.</title>
        <authorList>
            <person name="Nygaard S."/>
            <person name="Hu H."/>
            <person name="Boomsma J."/>
            <person name="Zhang G."/>
        </authorList>
    </citation>
    <scope>NUCLEOTIDE SEQUENCE [LARGE SCALE GENOMIC DNA]</scope>
    <source>
        <strain evidence="1">Tsep2-gDNA-1</strain>
        <tissue evidence="1">Whole body</tissue>
    </source>
</reference>
<evidence type="ECO:0000313" key="2">
    <source>
        <dbReference type="Proteomes" id="UP000078541"/>
    </source>
</evidence>